<proteinExistence type="predicted"/>
<evidence type="ECO:0000313" key="2">
    <source>
        <dbReference type="Proteomes" id="UP001209654"/>
    </source>
</evidence>
<keyword evidence="2" id="KW-1185">Reference proteome</keyword>
<gene>
    <name evidence="1" type="ORF">AHIS1636_20500</name>
</gene>
<organism evidence="1 2">
    <name type="scientific">Arthrobacter mangrovi</name>
    <dbReference type="NCBI Taxonomy" id="2966350"/>
    <lineage>
        <taxon>Bacteria</taxon>
        <taxon>Bacillati</taxon>
        <taxon>Actinomycetota</taxon>
        <taxon>Actinomycetes</taxon>
        <taxon>Micrococcales</taxon>
        <taxon>Micrococcaceae</taxon>
        <taxon>Arthrobacter</taxon>
    </lineage>
</organism>
<name>A0ABQ5MUE7_9MICC</name>
<accession>A0ABQ5MUE7</accession>
<comment type="caution">
    <text evidence="1">The sequence shown here is derived from an EMBL/GenBank/DDBJ whole genome shotgun (WGS) entry which is preliminary data.</text>
</comment>
<dbReference type="EMBL" id="BRVS01000008">
    <property type="protein sequence ID" value="GLB67610.1"/>
    <property type="molecule type" value="Genomic_DNA"/>
</dbReference>
<evidence type="ECO:0000313" key="1">
    <source>
        <dbReference type="EMBL" id="GLB67610.1"/>
    </source>
</evidence>
<protein>
    <submittedName>
        <fullName evidence="1">Uncharacterized protein</fullName>
    </submittedName>
</protein>
<dbReference type="Proteomes" id="UP001209654">
    <property type="component" value="Unassembled WGS sequence"/>
</dbReference>
<sequence>MKALPEAYQSYLAKLSPAEADALRPVFMESVAEGDHGVLVRGAGSQHVQAVVDERVPFGQIHEGYIWD</sequence>
<dbReference type="RefSeq" id="WP_264795724.1">
    <property type="nucleotide sequence ID" value="NZ_BRVS01000008.1"/>
</dbReference>
<reference evidence="1 2" key="1">
    <citation type="journal article" date="2023" name="Int. J. Syst. Evol. Microbiol.">
        <title>Arthrobacter mangrovi sp. nov., an actinobacterium isolated from the rhizosphere of a mangrove.</title>
        <authorList>
            <person name="Hamada M."/>
            <person name="Saitou S."/>
            <person name="Enomoto N."/>
            <person name="Nanri K."/>
            <person name="Hidaka K."/>
            <person name="Miura T."/>
            <person name="Tamura T."/>
        </authorList>
    </citation>
    <scope>NUCLEOTIDE SEQUENCE [LARGE SCALE GENOMIC DNA]</scope>
    <source>
        <strain evidence="1 2">NBRC 112813</strain>
    </source>
</reference>